<feature type="region of interest" description="Disordered" evidence="9">
    <location>
        <begin position="673"/>
        <end position="717"/>
    </location>
</feature>
<dbReference type="Gene3D" id="4.10.240.10">
    <property type="entry name" value="Zn(2)-C6 fungal-type DNA-binding domain"/>
    <property type="match status" value="1"/>
</dbReference>
<feature type="compositionally biased region" description="Polar residues" evidence="9">
    <location>
        <begin position="102"/>
        <end position="112"/>
    </location>
</feature>
<evidence type="ECO:0000256" key="5">
    <source>
        <dbReference type="ARBA" id="ARBA00023125"/>
    </source>
</evidence>
<keyword evidence="2" id="KW-0479">Metal-binding</keyword>
<dbReference type="PROSITE" id="PS50048">
    <property type="entry name" value="ZN2_CY6_FUNGAL_2"/>
    <property type="match status" value="1"/>
</dbReference>
<dbReference type="EMBL" id="KL584713">
    <property type="protein sequence ID" value="KEQ71613.1"/>
    <property type="molecule type" value="Genomic_DNA"/>
</dbReference>
<feature type="coiled-coil region" evidence="8">
    <location>
        <begin position="67"/>
        <end position="101"/>
    </location>
</feature>
<keyword evidence="6" id="KW-0804">Transcription</keyword>
<dbReference type="SUPFAM" id="SSF57701">
    <property type="entry name" value="Zn2/Cys6 DNA-binding domain"/>
    <property type="match status" value="1"/>
</dbReference>
<dbReference type="CDD" id="cd00067">
    <property type="entry name" value="GAL4"/>
    <property type="match status" value="1"/>
</dbReference>
<dbReference type="Pfam" id="PF04082">
    <property type="entry name" value="Fungal_trans"/>
    <property type="match status" value="1"/>
</dbReference>
<reference evidence="11 12" key="1">
    <citation type="journal article" date="2014" name="BMC Genomics">
        <title>Genome sequencing of four Aureobasidium pullulans varieties: biotechnological potential, stress tolerance, and description of new species.</title>
        <authorList>
            <person name="Gostin Ar C."/>
            <person name="Ohm R.A."/>
            <person name="Kogej T."/>
            <person name="Sonjak S."/>
            <person name="Turk M."/>
            <person name="Zajc J."/>
            <person name="Zalar P."/>
            <person name="Grube M."/>
            <person name="Sun H."/>
            <person name="Han J."/>
            <person name="Sharma A."/>
            <person name="Chiniquy J."/>
            <person name="Ngan C.Y."/>
            <person name="Lipzen A."/>
            <person name="Barry K."/>
            <person name="Grigoriev I.V."/>
            <person name="Gunde-Cimerman N."/>
        </authorList>
    </citation>
    <scope>NUCLEOTIDE SEQUENCE [LARGE SCALE GENOMIC DNA]</scope>
    <source>
        <strain evidence="11 12">CBS 147.97</strain>
    </source>
</reference>
<evidence type="ECO:0000256" key="6">
    <source>
        <dbReference type="ARBA" id="ARBA00023163"/>
    </source>
</evidence>
<keyword evidence="8" id="KW-0175">Coiled coil</keyword>
<feature type="compositionally biased region" description="Low complexity" evidence="9">
    <location>
        <begin position="113"/>
        <end position="126"/>
    </location>
</feature>
<name>A0A074WF31_9PEZI</name>
<dbReference type="SMART" id="SM00066">
    <property type="entry name" value="GAL4"/>
    <property type="match status" value="1"/>
</dbReference>
<evidence type="ECO:0000256" key="4">
    <source>
        <dbReference type="ARBA" id="ARBA00023015"/>
    </source>
</evidence>
<evidence type="ECO:0000313" key="11">
    <source>
        <dbReference type="EMBL" id="KEQ71613.1"/>
    </source>
</evidence>
<feature type="compositionally biased region" description="Polar residues" evidence="9">
    <location>
        <begin position="601"/>
        <end position="614"/>
    </location>
</feature>
<dbReference type="Proteomes" id="UP000027730">
    <property type="component" value="Unassembled WGS sequence"/>
</dbReference>
<dbReference type="GO" id="GO:0000981">
    <property type="term" value="F:DNA-binding transcription factor activity, RNA polymerase II-specific"/>
    <property type="evidence" value="ECO:0007669"/>
    <property type="project" value="InterPro"/>
</dbReference>
<accession>A0A074WF31</accession>
<dbReference type="SMART" id="SM00906">
    <property type="entry name" value="Fungal_trans"/>
    <property type="match status" value="1"/>
</dbReference>
<keyword evidence="12" id="KW-1185">Reference proteome</keyword>
<evidence type="ECO:0000256" key="8">
    <source>
        <dbReference type="SAM" id="Coils"/>
    </source>
</evidence>
<dbReference type="PROSITE" id="PS00463">
    <property type="entry name" value="ZN2_CY6_FUNGAL_1"/>
    <property type="match status" value="1"/>
</dbReference>
<dbReference type="OrthoDB" id="1924787at2759"/>
<dbReference type="GeneID" id="25411176"/>
<feature type="region of interest" description="Disordered" evidence="9">
    <location>
        <begin position="102"/>
        <end position="131"/>
    </location>
</feature>
<dbReference type="GO" id="GO:0005634">
    <property type="term" value="C:nucleus"/>
    <property type="evidence" value="ECO:0007669"/>
    <property type="project" value="UniProtKB-SubCell"/>
</dbReference>
<evidence type="ECO:0000256" key="2">
    <source>
        <dbReference type="ARBA" id="ARBA00022723"/>
    </source>
</evidence>
<protein>
    <recommendedName>
        <fullName evidence="10">Zn(2)-C6 fungal-type domain-containing protein</fullName>
    </recommendedName>
</protein>
<dbReference type="GO" id="GO:0008270">
    <property type="term" value="F:zinc ion binding"/>
    <property type="evidence" value="ECO:0007669"/>
    <property type="project" value="InterPro"/>
</dbReference>
<feature type="region of interest" description="Disordered" evidence="9">
    <location>
        <begin position="597"/>
        <end position="640"/>
    </location>
</feature>
<dbReference type="PANTHER" id="PTHR46910">
    <property type="entry name" value="TRANSCRIPTION FACTOR PDR1"/>
    <property type="match status" value="1"/>
</dbReference>
<dbReference type="GO" id="GO:0006351">
    <property type="term" value="P:DNA-templated transcription"/>
    <property type="evidence" value="ECO:0007669"/>
    <property type="project" value="InterPro"/>
</dbReference>
<dbReference type="InterPro" id="IPR050987">
    <property type="entry name" value="AtrR-like"/>
</dbReference>
<dbReference type="Pfam" id="PF00172">
    <property type="entry name" value="Zn_clus"/>
    <property type="match status" value="1"/>
</dbReference>
<dbReference type="InterPro" id="IPR036864">
    <property type="entry name" value="Zn2-C6_fun-type_DNA-bd_sf"/>
</dbReference>
<evidence type="ECO:0000259" key="10">
    <source>
        <dbReference type="PROSITE" id="PS50048"/>
    </source>
</evidence>
<dbReference type="RefSeq" id="XP_013425772.1">
    <property type="nucleotide sequence ID" value="XM_013570318.1"/>
</dbReference>
<organism evidence="11 12">
    <name type="scientific">Aureobasidium namibiae CBS 147.97</name>
    <dbReference type="NCBI Taxonomy" id="1043004"/>
    <lineage>
        <taxon>Eukaryota</taxon>
        <taxon>Fungi</taxon>
        <taxon>Dikarya</taxon>
        <taxon>Ascomycota</taxon>
        <taxon>Pezizomycotina</taxon>
        <taxon>Dothideomycetes</taxon>
        <taxon>Dothideomycetidae</taxon>
        <taxon>Dothideales</taxon>
        <taxon>Saccotheciaceae</taxon>
        <taxon>Aureobasidium</taxon>
    </lineage>
</organism>
<gene>
    <name evidence="11" type="ORF">M436DRAFT_49989</name>
</gene>
<proteinExistence type="predicted"/>
<comment type="subcellular location">
    <subcellularLocation>
        <location evidence="1">Nucleus</location>
    </subcellularLocation>
</comment>
<feature type="compositionally biased region" description="Low complexity" evidence="9">
    <location>
        <begin position="703"/>
        <end position="712"/>
    </location>
</feature>
<dbReference type="CDD" id="cd12148">
    <property type="entry name" value="fungal_TF_MHR"/>
    <property type="match status" value="1"/>
</dbReference>
<feature type="domain" description="Zn(2)-C6 fungal-type" evidence="10">
    <location>
        <begin position="23"/>
        <end position="53"/>
    </location>
</feature>
<dbReference type="FunFam" id="4.10.240.10:FF:000007">
    <property type="entry name" value="C6 transcription factor FacB"/>
    <property type="match status" value="1"/>
</dbReference>
<keyword evidence="5" id="KW-0238">DNA-binding</keyword>
<evidence type="ECO:0000256" key="1">
    <source>
        <dbReference type="ARBA" id="ARBA00004123"/>
    </source>
</evidence>
<evidence type="ECO:0000313" key="12">
    <source>
        <dbReference type="Proteomes" id="UP000027730"/>
    </source>
</evidence>
<evidence type="ECO:0000256" key="3">
    <source>
        <dbReference type="ARBA" id="ARBA00022833"/>
    </source>
</evidence>
<dbReference type="AlphaFoldDB" id="A0A074WF31"/>
<evidence type="ECO:0000256" key="7">
    <source>
        <dbReference type="ARBA" id="ARBA00023242"/>
    </source>
</evidence>
<dbReference type="InterPro" id="IPR001138">
    <property type="entry name" value="Zn2Cys6_DnaBD"/>
</dbReference>
<dbReference type="GO" id="GO:0003677">
    <property type="term" value="F:DNA binding"/>
    <property type="evidence" value="ECO:0007669"/>
    <property type="project" value="UniProtKB-KW"/>
</dbReference>
<dbReference type="InterPro" id="IPR007219">
    <property type="entry name" value="XnlR_reg_dom"/>
</dbReference>
<keyword evidence="4" id="KW-0805">Transcription regulation</keyword>
<dbReference type="STRING" id="1043004.A0A074WF31"/>
<keyword evidence="3" id="KW-0862">Zinc</keyword>
<sequence>MPGILPMKVIKVGSSAQSRIAQACDRCRSKKIRCDGIRPSCSQCTSVGFECKTSDKLSRRAFPRGYTESLEERVRSLEAEVRELKELLDEKDEKIDMLSKLHSSSAQSAFQNSPRRPSVSPAAPSPHTNSDDVFHVQQTLQLDGNGSNAHFAGTSSGKTFYDAFSRRVQELGRAAPAINVQNLLPGSTHIAHRDPLSDPIVWRAPARLESDQLIGIFFQEWAPLFPILHRPTFLELYQSYMSAPENVTDNCSHAQLNLVFGIAALSSGSRDTSELQSFERQWQAAIDTILSDHSMPTLQCLVLAQLYCMQRGDYDRLLTYKALAVTLSSRLGLHQSQKRFALGASTSEMRKKVFWSLYTIDCFSAVTLGLPKQLKDEDVHCEEPRDADEEYVDENGFKAPCPGEYTRVSSALALFRAARILSRVLEEIYPARSSYDLSLQQLSALSEELDAWHNALAPHLRLPFANDKPTTGTVSSRSPLLSLTYHFIRALIHRPAVCASLGPKASSSLLAVAGSSKHIIQIVELLSERALSFSFCINKDELVVLSGLGLLFQSLDLGENSKLVKDNQKMTSTVIQILTKTKAPSAAEFQKLTPSIPIVPTQPTAKHQHPTLSRHNSDGAVHPVSLAHHGSASPTEKNRFKAAAQRLMAKNPFDRNDQRRATFPNISLHHAAMQTQSQPNIPHVATSEPAYSPANPSPPAPLPASARPSAAPQTLRPVRSFPQQQQLNLDYLSFSNVPTRTHSPDAHLSIKQEPSDWERLLGSLDNGQTNIFDNIYGGPPVDFLDTHHHQHHHHHQQNVKHMVPPMASSLPNPATQWNWSVTNSDINAMNCSMAGSVAHPESVFSISTDDDGAAGANDEIFGNDWGSTSSTNGSEAYAGIVMPQLTPDEHSLLSSMWGENTAVLQAS</sequence>
<evidence type="ECO:0000256" key="9">
    <source>
        <dbReference type="SAM" id="MobiDB-lite"/>
    </source>
</evidence>
<keyword evidence="7" id="KW-0539">Nucleus</keyword>
<dbReference type="CDD" id="cd15485">
    <property type="entry name" value="ZIP_Cat8"/>
    <property type="match status" value="1"/>
</dbReference>
<dbReference type="HOGENOM" id="CLU_007124_0_0_1"/>
<dbReference type="PANTHER" id="PTHR46910:SF12">
    <property type="entry name" value="REGULATORY PROTEIN CAT8"/>
    <property type="match status" value="1"/>
</dbReference>